<dbReference type="InterPro" id="IPR027417">
    <property type="entry name" value="P-loop_NTPase"/>
</dbReference>
<dbReference type="Proteomes" id="UP000001930">
    <property type="component" value="Chromosome II"/>
</dbReference>
<keyword evidence="3" id="KW-1185">Reference proteome</keyword>
<reference evidence="2 3" key="1">
    <citation type="journal article" date="2005" name="BMC Genomics">
        <title>Bacterial genome adaptation to niches: divergence of the potential virulence genes in three Burkholderia species of different survival strategies.</title>
        <authorList>
            <person name="Kim H.S."/>
            <person name="Schell M.A."/>
            <person name="Yu Y."/>
            <person name="Ulrich R.L."/>
            <person name="Sarria S.H."/>
            <person name="Nierman W.C."/>
            <person name="DeShazer D."/>
        </authorList>
    </citation>
    <scope>NUCLEOTIDE SEQUENCE [LARGE SCALE GENOMIC DNA]</scope>
    <source>
        <strain evidence="3">ATCC 700388 / DSM 13276 / CCUG 48851 / CIP 106301 / E264</strain>
    </source>
</reference>
<sequence length="613" mass="67203">MSSRRAAQSGRMTTGAMAARRFRRHGSRVAGRAPSRATTIHGGDEMRRSRSPKPAKYAYADVPRRPRGFARTTAMRGDGLRRRAVRERAARRLSRELDATLRRASTYPHPAGRIVRIETHISVVYLVGRFAYKRLKPFDFGFANFGGLAARRRACEAELALNRPLAAPIYLATGPVVRRAHGLRLFGAGAAVDHVVRMRRFDERMLFSRLLARGALGAADIDAAAARLAAYHLHAPRDVPRRAYGSARELRKQIDDVLAPLERALGPALPPALRAWCARRCDELAAHLDARRADGYVRACHGDLHLDNVVKHGRDALMFDCIDFDDALRWIDVINDLSFLLMDLHAHDRADLAHRLLNRWLDETGDFAGLAALPLYVAYRALVRALVATMRAGDDAAARAERARRYVDAAAHAARARRPCLLLCHGYSGSGKSVASRALADVSGAIRLSSDSERKRARPFAAVDARPLAASAYTAQQIDAQYERLRALARDVLRAGYTALVDATFLSHARRARFAALARETGVPMFILDFHASRACLERRVDARAAARNDRSDAGAAVLATQLATADPLDAGERACTIGFDTDVPLATIRSAGYWRPALDALDAADANAPATC</sequence>
<protein>
    <submittedName>
        <fullName evidence="2">Uncharacterized protein</fullName>
    </submittedName>
</protein>
<dbReference type="InterPro" id="IPR052732">
    <property type="entry name" value="Cell-binding_unc_protein"/>
</dbReference>
<dbReference type="Gene3D" id="3.40.50.300">
    <property type="entry name" value="P-loop containing nucleotide triphosphate hydrolases"/>
    <property type="match status" value="1"/>
</dbReference>
<evidence type="ECO:0000313" key="2">
    <source>
        <dbReference type="EMBL" id="ABC34274.1"/>
    </source>
</evidence>
<dbReference type="SUPFAM" id="SSF56112">
    <property type="entry name" value="Protein kinase-like (PK-like)"/>
    <property type="match status" value="1"/>
</dbReference>
<feature type="region of interest" description="Disordered" evidence="1">
    <location>
        <begin position="1"/>
        <end position="55"/>
    </location>
</feature>
<dbReference type="PANTHER" id="PTHR43883">
    <property type="entry name" value="SLR0207 PROTEIN"/>
    <property type="match status" value="1"/>
</dbReference>
<dbReference type="PANTHER" id="PTHR43883:SF1">
    <property type="entry name" value="GLUCONOKINASE"/>
    <property type="match status" value="1"/>
</dbReference>
<evidence type="ECO:0000313" key="3">
    <source>
        <dbReference type="Proteomes" id="UP000001930"/>
    </source>
</evidence>
<accession>Q2T2U8</accession>
<dbReference type="AlphaFoldDB" id="Q2T2U8"/>
<dbReference type="InterPro" id="IPR011009">
    <property type="entry name" value="Kinase-like_dom_sf"/>
</dbReference>
<dbReference type="EMBL" id="CP000085">
    <property type="protein sequence ID" value="ABC34274.1"/>
    <property type="molecule type" value="Genomic_DNA"/>
</dbReference>
<organism evidence="2 3">
    <name type="scientific">Burkholderia thailandensis (strain ATCC 700388 / DSM 13276 / CCUG 48851 / CIP 106301 / E264)</name>
    <dbReference type="NCBI Taxonomy" id="271848"/>
    <lineage>
        <taxon>Bacteria</taxon>
        <taxon>Pseudomonadati</taxon>
        <taxon>Pseudomonadota</taxon>
        <taxon>Betaproteobacteria</taxon>
        <taxon>Burkholderiales</taxon>
        <taxon>Burkholderiaceae</taxon>
        <taxon>Burkholderia</taxon>
        <taxon>pseudomallei group</taxon>
    </lineage>
</organism>
<dbReference type="SUPFAM" id="SSF52540">
    <property type="entry name" value="P-loop containing nucleoside triphosphate hydrolases"/>
    <property type="match status" value="1"/>
</dbReference>
<dbReference type="KEGG" id="bte:BTH_II2314"/>
<feature type="compositionally biased region" description="Polar residues" evidence="1">
    <location>
        <begin position="1"/>
        <end position="12"/>
    </location>
</feature>
<evidence type="ECO:0000256" key="1">
    <source>
        <dbReference type="SAM" id="MobiDB-lite"/>
    </source>
</evidence>
<dbReference type="HOGENOM" id="CLU_026771_1_0_4"/>
<gene>
    <name evidence="2" type="ordered locus">BTH_II2314</name>
</gene>
<dbReference type="Pfam" id="PF13671">
    <property type="entry name" value="AAA_33"/>
    <property type="match status" value="1"/>
</dbReference>
<proteinExistence type="predicted"/>
<name>Q2T2U8_BURTA</name>